<keyword evidence="7" id="KW-0472">Membrane</keyword>
<evidence type="ECO:0000256" key="2">
    <source>
        <dbReference type="ARBA" id="ARBA00010248"/>
    </source>
</evidence>
<evidence type="ECO:0000256" key="3">
    <source>
        <dbReference type="ARBA" id="ARBA00015419"/>
    </source>
</evidence>
<dbReference type="InterPro" id="IPR039910">
    <property type="entry name" value="D15-like"/>
</dbReference>
<feature type="domain" description="Bacterial surface antigen (D15)" evidence="11">
    <location>
        <begin position="262"/>
        <end position="561"/>
    </location>
</feature>
<evidence type="ECO:0000259" key="12">
    <source>
        <dbReference type="Pfam" id="PF17243"/>
    </source>
</evidence>
<keyword evidence="4" id="KW-1134">Transmembrane beta strand</keyword>
<comment type="subcellular location">
    <subcellularLocation>
        <location evidence="1">Cell outer membrane</location>
    </subcellularLocation>
</comment>
<keyword evidence="6" id="KW-0732">Signal</keyword>
<evidence type="ECO:0000256" key="5">
    <source>
        <dbReference type="ARBA" id="ARBA00022692"/>
    </source>
</evidence>
<dbReference type="Pfam" id="PF01103">
    <property type="entry name" value="Omp85"/>
    <property type="match status" value="1"/>
</dbReference>
<dbReference type="PANTHER" id="PTHR12815">
    <property type="entry name" value="SORTING AND ASSEMBLY MACHINERY SAMM50 PROTEIN FAMILY MEMBER"/>
    <property type="match status" value="1"/>
</dbReference>
<evidence type="ECO:0000256" key="1">
    <source>
        <dbReference type="ARBA" id="ARBA00004442"/>
    </source>
</evidence>
<comment type="caution">
    <text evidence="13">The sequence shown here is derived from an EMBL/GenBank/DDBJ whole genome shotgun (WGS) entry which is preliminary data.</text>
</comment>
<dbReference type="AlphaFoldDB" id="A0A167E2Q8"/>
<evidence type="ECO:0000256" key="4">
    <source>
        <dbReference type="ARBA" id="ARBA00022452"/>
    </source>
</evidence>
<sequence length="573" mass="64577">MPRLIVFLIALFVYILPPVAAAKMLIKTIEVHSERDLADENVALYLDKYHDTEFSHRQEKAIRADIQLALQAVGYYEFNSDISFSDQAQTLSVDIVLSAAFHWQDINVQILGAGSQDLVLSKLLNALPIKRGEDIRHDAYSATKSKIESALLERGYFDFTWQQSALEINRAQKHGAVKLIIDSGPRYQFGELQLPGFSKAAYFISELAPFEQGDHYDAKQLSELSISLNETPYFANVTVYPLLKERNAGQVPIRVDVTDKPANSFEVGGGYSTELGAKFRFKWKRPWVNQMGHSFETDLNVSERKQDVTSAYTIPAGDPNDDLWRVLGGYQLQDDLTEGVKVTAWNVQLQRQWVLDSGWVRTAFLKREHEKSEQTGLILDTEMLLPGVSYARKMSKGGMTPYWGNEQLITIEAAHEDVISSTSLTKIHWKQAWLRTYKARHLLLLRAELGAVVAKDFDKTPLNLRFFAGGDQSIRGFAFQSISPKGEQGELLGAKYLVTASTEYNYEFLPNWRAAIFIDGGKATNDFEEKWSVGAGFGFRYITPFGPIRVDHAWGLSKPSRSTRLSVVIGPEI</sequence>
<dbReference type="GO" id="GO:0097347">
    <property type="term" value="C:TAM protein secretion complex"/>
    <property type="evidence" value="ECO:0007669"/>
    <property type="project" value="TreeGrafter"/>
</dbReference>
<evidence type="ECO:0000313" key="13">
    <source>
        <dbReference type="EMBL" id="KZN49950.1"/>
    </source>
</evidence>
<dbReference type="OrthoDB" id="9803054at2"/>
<evidence type="ECO:0000259" key="11">
    <source>
        <dbReference type="Pfam" id="PF01103"/>
    </source>
</evidence>
<dbReference type="GO" id="GO:0009306">
    <property type="term" value="P:protein secretion"/>
    <property type="evidence" value="ECO:0007669"/>
    <property type="project" value="TreeGrafter"/>
</dbReference>
<dbReference type="InterPro" id="IPR035243">
    <property type="entry name" value="TamA_POTRA_Dom_1"/>
</dbReference>
<comment type="subunit">
    <text evidence="10">Interacts with TamB to form the translocation and assembly module (TAM).</text>
</comment>
<evidence type="ECO:0000256" key="8">
    <source>
        <dbReference type="ARBA" id="ARBA00023237"/>
    </source>
</evidence>
<evidence type="ECO:0000313" key="14">
    <source>
        <dbReference type="Proteomes" id="UP000076503"/>
    </source>
</evidence>
<name>A0A167E2Q8_9GAMM</name>
<dbReference type="InterPro" id="IPR000184">
    <property type="entry name" value="Bac_surfAg_D15"/>
</dbReference>
<dbReference type="GO" id="GO:0009279">
    <property type="term" value="C:cell outer membrane"/>
    <property type="evidence" value="ECO:0007669"/>
    <property type="project" value="UniProtKB-SubCell"/>
</dbReference>
<keyword evidence="8" id="KW-0998">Cell outer membrane</keyword>
<organism evidence="13 14">
    <name type="scientific">Pseudoalteromonas luteoviolacea H33</name>
    <dbReference type="NCBI Taxonomy" id="1365251"/>
    <lineage>
        <taxon>Bacteria</taxon>
        <taxon>Pseudomonadati</taxon>
        <taxon>Pseudomonadota</taxon>
        <taxon>Gammaproteobacteria</taxon>
        <taxon>Alteromonadales</taxon>
        <taxon>Pseudoalteromonadaceae</taxon>
        <taxon>Pseudoalteromonas</taxon>
    </lineage>
</organism>
<evidence type="ECO:0000256" key="10">
    <source>
        <dbReference type="ARBA" id="ARBA00093548"/>
    </source>
</evidence>
<comment type="similarity">
    <text evidence="2">Belongs to the TamA family.</text>
</comment>
<dbReference type="Pfam" id="PF17243">
    <property type="entry name" value="POTRA_TamA_1"/>
    <property type="match status" value="1"/>
</dbReference>
<dbReference type="Gene3D" id="3.10.20.310">
    <property type="entry name" value="membrane protein fhac"/>
    <property type="match status" value="2"/>
</dbReference>
<reference evidence="13 14" key="1">
    <citation type="submission" date="2013-07" db="EMBL/GenBank/DDBJ databases">
        <title>Comparative Genomic and Metabolomic Analysis of Twelve Strains of Pseudoalteromonas luteoviolacea.</title>
        <authorList>
            <person name="Vynne N.G."/>
            <person name="Mansson M."/>
            <person name="Gram L."/>
        </authorList>
    </citation>
    <scope>NUCLEOTIDE SEQUENCE [LARGE SCALE GENOMIC DNA]</scope>
    <source>
        <strain evidence="13 14">H33</strain>
    </source>
</reference>
<dbReference type="RefSeq" id="WP_063362266.1">
    <property type="nucleotide sequence ID" value="NZ_AUXZ01000078.1"/>
</dbReference>
<gene>
    <name evidence="13" type="ORF">N476_17800</name>
</gene>
<feature type="domain" description="TamA POTRA" evidence="12">
    <location>
        <begin position="36"/>
        <end position="95"/>
    </location>
</feature>
<protein>
    <recommendedName>
        <fullName evidence="3">Translocation and assembly module subunit TamA</fullName>
    </recommendedName>
    <alternativeName>
        <fullName evidence="9">Autotransporter assembly factor TamA</fullName>
    </alternativeName>
</protein>
<keyword evidence="5" id="KW-0812">Transmembrane</keyword>
<dbReference type="Gene3D" id="2.40.160.50">
    <property type="entry name" value="membrane protein fhac: a member of the omp85/tpsb transporter family"/>
    <property type="match status" value="1"/>
</dbReference>
<dbReference type="Proteomes" id="UP000076503">
    <property type="component" value="Unassembled WGS sequence"/>
</dbReference>
<evidence type="ECO:0000256" key="7">
    <source>
        <dbReference type="ARBA" id="ARBA00023136"/>
    </source>
</evidence>
<accession>A0A167E2Q8</accession>
<dbReference type="EMBL" id="AUXZ01000078">
    <property type="protein sequence ID" value="KZN49950.1"/>
    <property type="molecule type" value="Genomic_DNA"/>
</dbReference>
<dbReference type="PATRIC" id="fig|1365251.3.peg.2861"/>
<evidence type="ECO:0000256" key="6">
    <source>
        <dbReference type="ARBA" id="ARBA00022729"/>
    </source>
</evidence>
<evidence type="ECO:0000256" key="9">
    <source>
        <dbReference type="ARBA" id="ARBA00033063"/>
    </source>
</evidence>
<dbReference type="PANTHER" id="PTHR12815:SF47">
    <property type="entry name" value="TRANSLOCATION AND ASSEMBLY MODULE SUBUNIT TAMA"/>
    <property type="match status" value="1"/>
</dbReference>
<proteinExistence type="inferred from homology"/>